<evidence type="ECO:0000256" key="9">
    <source>
        <dbReference type="ARBA" id="ARBA00048048"/>
    </source>
</evidence>
<dbReference type="PROSITE" id="PS50216">
    <property type="entry name" value="DHHC"/>
    <property type="match status" value="1"/>
</dbReference>
<dbReference type="GO" id="GO:0016020">
    <property type="term" value="C:membrane"/>
    <property type="evidence" value="ECO:0007669"/>
    <property type="project" value="UniProtKB-SubCell"/>
</dbReference>
<keyword evidence="13" id="KW-1185">Reference proteome</keyword>
<protein>
    <recommendedName>
        <fullName evidence="10">Palmitoyltransferase</fullName>
        <ecNumber evidence="10">2.3.1.225</ecNumber>
    </recommendedName>
</protein>
<keyword evidence="2 10" id="KW-0808">Transferase</keyword>
<dbReference type="InterPro" id="IPR039859">
    <property type="entry name" value="PFA4/ZDH16/20/ERF2-like"/>
</dbReference>
<dbReference type="EMBL" id="KZ302068">
    <property type="protein sequence ID" value="PFH48310.1"/>
    <property type="molecule type" value="Genomic_DNA"/>
</dbReference>
<keyword evidence="6" id="KW-0564">Palmitate</keyword>
<reference evidence="12 13" key="1">
    <citation type="submission" date="2014-02" db="EMBL/GenBank/DDBJ databases">
        <title>Transposable element dynamics among asymbiotic and ectomycorrhizal Amanita fungi.</title>
        <authorList>
            <consortium name="DOE Joint Genome Institute"/>
            <person name="Hess J."/>
            <person name="Skrede I."/>
            <person name="Wolfe B."/>
            <person name="LaButti K."/>
            <person name="Ohm R.A."/>
            <person name="Grigoriev I.V."/>
            <person name="Pringle A."/>
        </authorList>
    </citation>
    <scope>NUCLEOTIDE SEQUENCE [LARGE SCALE GENOMIC DNA]</scope>
    <source>
        <strain evidence="12 13">SKay4041</strain>
    </source>
</reference>
<dbReference type="EC" id="2.3.1.225" evidence="10"/>
<keyword evidence="3 10" id="KW-0812">Transmembrane</keyword>
<feature type="domain" description="Palmitoyltransferase DHHC" evidence="11">
    <location>
        <begin position="122"/>
        <end position="242"/>
    </location>
</feature>
<dbReference type="GO" id="GO:0019706">
    <property type="term" value="F:protein-cysteine S-palmitoyltransferase activity"/>
    <property type="evidence" value="ECO:0007669"/>
    <property type="project" value="UniProtKB-EC"/>
</dbReference>
<organism evidence="12 13">
    <name type="scientific">Amanita thiersii Skay4041</name>
    <dbReference type="NCBI Taxonomy" id="703135"/>
    <lineage>
        <taxon>Eukaryota</taxon>
        <taxon>Fungi</taxon>
        <taxon>Dikarya</taxon>
        <taxon>Basidiomycota</taxon>
        <taxon>Agaricomycotina</taxon>
        <taxon>Agaricomycetes</taxon>
        <taxon>Agaricomycetidae</taxon>
        <taxon>Agaricales</taxon>
        <taxon>Pluteineae</taxon>
        <taxon>Amanitaceae</taxon>
        <taxon>Amanita</taxon>
    </lineage>
</organism>
<dbReference type="PANTHER" id="PTHR12246">
    <property type="entry name" value="PALMITOYLTRANSFERASE ZDHHC16"/>
    <property type="match status" value="1"/>
</dbReference>
<feature type="transmembrane region" description="Helical" evidence="10">
    <location>
        <begin position="206"/>
        <end position="231"/>
    </location>
</feature>
<dbReference type="Pfam" id="PF01529">
    <property type="entry name" value="DHHC"/>
    <property type="match status" value="1"/>
</dbReference>
<feature type="transmembrane region" description="Helical" evidence="10">
    <location>
        <begin position="28"/>
        <end position="48"/>
    </location>
</feature>
<dbReference type="OrthoDB" id="9909019at2759"/>
<evidence type="ECO:0000256" key="10">
    <source>
        <dbReference type="RuleBase" id="RU079119"/>
    </source>
</evidence>
<evidence type="ECO:0000256" key="8">
    <source>
        <dbReference type="ARBA" id="ARBA00023315"/>
    </source>
</evidence>
<evidence type="ECO:0000313" key="12">
    <source>
        <dbReference type="EMBL" id="PFH48310.1"/>
    </source>
</evidence>
<dbReference type="AlphaFoldDB" id="A0A2A9NKS6"/>
<evidence type="ECO:0000256" key="1">
    <source>
        <dbReference type="ARBA" id="ARBA00004141"/>
    </source>
</evidence>
<evidence type="ECO:0000256" key="7">
    <source>
        <dbReference type="ARBA" id="ARBA00023288"/>
    </source>
</evidence>
<dbReference type="InterPro" id="IPR001594">
    <property type="entry name" value="Palmitoyltrfase_DHHC"/>
</dbReference>
<dbReference type="STRING" id="703135.A0A2A9NKS6"/>
<comment type="subcellular location">
    <subcellularLocation>
        <location evidence="1">Membrane</location>
        <topology evidence="1">Multi-pass membrane protein</topology>
    </subcellularLocation>
</comment>
<sequence length="334" mass="38017">MICARTVFRCFKAVERCADRVTGAAGPYFIALALVLISAGTVCFFDVISPSLPFPLLSVPICVLIATNMYSHYYWVCTTPPGFITDDQRDSPRLVRQRRWYCAKRKEGERRDSNVTPATVVKCRKCGGDKPERTHHCRICNRCVLKYDHHCPGINQCVGLYNERHFVLFMFYFVLSTGCYAFLGFPKALIALGLDFEPWPHLLPPTIFMLIYLLSVVLCFAVTIMLAFHLLGVANGETSVEAQDFAIYRKKAKEEGITFVNSYDLGKRTNLELFFNVGPHGEYSYWTLIFPFKLRPYTNGRAWARRPGLTRHLGIERADELTDDDGEDEAHIAP</sequence>
<gene>
    <name evidence="12" type="ORF">AMATHDRAFT_65799</name>
</gene>
<comment type="similarity">
    <text evidence="10">Belongs to the DHHC palmitoyltransferase family.</text>
</comment>
<evidence type="ECO:0000256" key="3">
    <source>
        <dbReference type="ARBA" id="ARBA00022692"/>
    </source>
</evidence>
<keyword evidence="5 10" id="KW-0472">Membrane</keyword>
<comment type="domain">
    <text evidence="10">The DHHC domain is required for palmitoyltransferase activity.</text>
</comment>
<keyword evidence="4 10" id="KW-1133">Transmembrane helix</keyword>
<keyword evidence="8 10" id="KW-0012">Acyltransferase</keyword>
<accession>A0A2A9NKS6</accession>
<keyword evidence="7" id="KW-0449">Lipoprotein</keyword>
<proteinExistence type="inferred from homology"/>
<comment type="catalytic activity">
    <reaction evidence="9 10">
        <text>L-cysteinyl-[protein] + hexadecanoyl-CoA = S-hexadecanoyl-L-cysteinyl-[protein] + CoA</text>
        <dbReference type="Rhea" id="RHEA:36683"/>
        <dbReference type="Rhea" id="RHEA-COMP:10131"/>
        <dbReference type="Rhea" id="RHEA-COMP:11032"/>
        <dbReference type="ChEBI" id="CHEBI:29950"/>
        <dbReference type="ChEBI" id="CHEBI:57287"/>
        <dbReference type="ChEBI" id="CHEBI:57379"/>
        <dbReference type="ChEBI" id="CHEBI:74151"/>
        <dbReference type="EC" id="2.3.1.225"/>
    </reaction>
</comment>
<evidence type="ECO:0000256" key="6">
    <source>
        <dbReference type="ARBA" id="ARBA00023139"/>
    </source>
</evidence>
<evidence type="ECO:0000256" key="4">
    <source>
        <dbReference type="ARBA" id="ARBA00022989"/>
    </source>
</evidence>
<evidence type="ECO:0000313" key="13">
    <source>
        <dbReference type="Proteomes" id="UP000242287"/>
    </source>
</evidence>
<name>A0A2A9NKS6_9AGAR</name>
<evidence type="ECO:0000256" key="2">
    <source>
        <dbReference type="ARBA" id="ARBA00022679"/>
    </source>
</evidence>
<evidence type="ECO:0000259" key="11">
    <source>
        <dbReference type="Pfam" id="PF01529"/>
    </source>
</evidence>
<feature type="transmembrane region" description="Helical" evidence="10">
    <location>
        <begin position="166"/>
        <end position="186"/>
    </location>
</feature>
<dbReference type="Proteomes" id="UP000242287">
    <property type="component" value="Unassembled WGS sequence"/>
</dbReference>
<evidence type="ECO:0000256" key="5">
    <source>
        <dbReference type="ARBA" id="ARBA00023136"/>
    </source>
</evidence>